<accession>A0A1I4ZHS1</accession>
<keyword evidence="3" id="KW-1185">Reference proteome</keyword>
<protein>
    <submittedName>
        <fullName evidence="2">Uncharacterized protein</fullName>
    </submittedName>
</protein>
<dbReference type="EMBL" id="FOVP01000003">
    <property type="protein sequence ID" value="SFN49811.1"/>
    <property type="molecule type" value="Genomic_DNA"/>
</dbReference>
<sequence>MITTDTPQTPEATLVTAIIMQAYRDLFVTVRQESNASFTTQSDQDQAIAFLTDRSGTLARHRNDLCSLIGWDGNVLAARLRAMMEGDDFPHPSTDPKPAARAQHEAAVERLRCRWQDLNFPRNSPKRPVSSVGHLLAAE</sequence>
<organism evidence="2 3">
    <name type="scientific">Roseovarius lutimaris</name>
    <dbReference type="NCBI Taxonomy" id="1005928"/>
    <lineage>
        <taxon>Bacteria</taxon>
        <taxon>Pseudomonadati</taxon>
        <taxon>Pseudomonadota</taxon>
        <taxon>Alphaproteobacteria</taxon>
        <taxon>Rhodobacterales</taxon>
        <taxon>Roseobacteraceae</taxon>
        <taxon>Roseovarius</taxon>
    </lineage>
</organism>
<feature type="region of interest" description="Disordered" evidence="1">
    <location>
        <begin position="87"/>
        <end position="106"/>
    </location>
</feature>
<dbReference type="AlphaFoldDB" id="A0A1I4ZHS1"/>
<evidence type="ECO:0000256" key="1">
    <source>
        <dbReference type="SAM" id="MobiDB-lite"/>
    </source>
</evidence>
<name>A0A1I4ZHS1_9RHOB</name>
<evidence type="ECO:0000313" key="3">
    <source>
        <dbReference type="Proteomes" id="UP000198599"/>
    </source>
</evidence>
<dbReference type="STRING" id="1005928.SAMN04487859_103236"/>
<proteinExistence type="predicted"/>
<gene>
    <name evidence="2" type="ORF">SAMN04487859_103236</name>
</gene>
<evidence type="ECO:0000313" key="2">
    <source>
        <dbReference type="EMBL" id="SFN49811.1"/>
    </source>
</evidence>
<reference evidence="3" key="1">
    <citation type="submission" date="2016-10" db="EMBL/GenBank/DDBJ databases">
        <authorList>
            <person name="Varghese N."/>
            <person name="Submissions S."/>
        </authorList>
    </citation>
    <scope>NUCLEOTIDE SEQUENCE [LARGE SCALE GENOMIC DNA]</scope>
    <source>
        <strain evidence="3">DSM 28463</strain>
    </source>
</reference>
<dbReference type="Proteomes" id="UP000198599">
    <property type="component" value="Unassembled WGS sequence"/>
</dbReference>